<feature type="region of interest" description="Disordered" evidence="1">
    <location>
        <begin position="34"/>
        <end position="66"/>
    </location>
</feature>
<dbReference type="EMBL" id="PHWZ01000056">
    <property type="protein sequence ID" value="TEY77303.1"/>
    <property type="molecule type" value="Genomic_DNA"/>
</dbReference>
<dbReference type="Proteomes" id="UP000297299">
    <property type="component" value="Unassembled WGS sequence"/>
</dbReference>
<reference evidence="2 3" key="1">
    <citation type="submission" date="2017-11" db="EMBL/GenBank/DDBJ databases">
        <title>Comparative genomics of Botrytis spp.</title>
        <authorList>
            <person name="Valero-Jimenez C.A."/>
            <person name="Tapia P."/>
            <person name="Veloso J."/>
            <person name="Silva-Moreno E."/>
            <person name="Staats M."/>
            <person name="Valdes J.H."/>
            <person name="Van Kan J.A.L."/>
        </authorList>
    </citation>
    <scope>NUCLEOTIDE SEQUENCE [LARGE SCALE GENOMIC DNA]</scope>
    <source>
        <strain evidence="2 3">MUCL2830</strain>
    </source>
</reference>
<name>A0A4Y8DAC2_9HELO</name>
<evidence type="ECO:0000313" key="3">
    <source>
        <dbReference type="Proteomes" id="UP000297299"/>
    </source>
</evidence>
<evidence type="ECO:0000256" key="1">
    <source>
        <dbReference type="SAM" id="MobiDB-lite"/>
    </source>
</evidence>
<gene>
    <name evidence="2" type="ORF">BOTCAL_0056g00110</name>
</gene>
<dbReference type="AlphaFoldDB" id="A0A4Y8DAC2"/>
<dbReference type="OrthoDB" id="3538071at2759"/>
<comment type="caution">
    <text evidence="2">The sequence shown here is derived from an EMBL/GenBank/DDBJ whole genome shotgun (WGS) entry which is preliminary data.</text>
</comment>
<sequence>MNQLWSSDEWKATRAYGQVPELLILTAEEMWNSRRLRRPKADASPVPPARRSERIKSMKTRLDVKD</sequence>
<evidence type="ECO:0000313" key="2">
    <source>
        <dbReference type="EMBL" id="TEY77303.1"/>
    </source>
</evidence>
<proteinExistence type="predicted"/>
<protein>
    <submittedName>
        <fullName evidence="2">Uncharacterized protein</fullName>
    </submittedName>
</protein>
<feature type="compositionally biased region" description="Basic and acidic residues" evidence="1">
    <location>
        <begin position="50"/>
        <end position="66"/>
    </location>
</feature>
<keyword evidence="3" id="KW-1185">Reference proteome</keyword>
<accession>A0A4Y8DAC2</accession>
<organism evidence="2 3">
    <name type="scientific">Botryotinia calthae</name>
    <dbReference type="NCBI Taxonomy" id="38488"/>
    <lineage>
        <taxon>Eukaryota</taxon>
        <taxon>Fungi</taxon>
        <taxon>Dikarya</taxon>
        <taxon>Ascomycota</taxon>
        <taxon>Pezizomycotina</taxon>
        <taxon>Leotiomycetes</taxon>
        <taxon>Helotiales</taxon>
        <taxon>Sclerotiniaceae</taxon>
        <taxon>Botryotinia</taxon>
    </lineage>
</organism>